<dbReference type="InterPro" id="IPR003661">
    <property type="entry name" value="HisK_dim/P_dom"/>
</dbReference>
<comment type="catalytic activity">
    <reaction evidence="1">
        <text>ATP + protein L-histidine = ADP + protein N-phospho-L-histidine.</text>
        <dbReference type="EC" id="2.7.13.3"/>
    </reaction>
</comment>
<organism evidence="9 10">
    <name type="scientific">Pedobacter insulae</name>
    <dbReference type="NCBI Taxonomy" id="414048"/>
    <lineage>
        <taxon>Bacteria</taxon>
        <taxon>Pseudomonadati</taxon>
        <taxon>Bacteroidota</taxon>
        <taxon>Sphingobacteriia</taxon>
        <taxon>Sphingobacteriales</taxon>
        <taxon>Sphingobacteriaceae</taxon>
        <taxon>Pedobacter</taxon>
    </lineage>
</organism>
<dbReference type="InterPro" id="IPR000700">
    <property type="entry name" value="PAS-assoc_C"/>
</dbReference>
<proteinExistence type="predicted"/>
<accession>A0A1I2Y6E1</accession>
<dbReference type="SUPFAM" id="SSF55785">
    <property type="entry name" value="PYP-like sensor domain (PAS domain)"/>
    <property type="match status" value="3"/>
</dbReference>
<dbReference type="InterPro" id="IPR052162">
    <property type="entry name" value="Sensor_kinase/Photoreceptor"/>
</dbReference>
<dbReference type="InterPro" id="IPR001610">
    <property type="entry name" value="PAC"/>
</dbReference>
<evidence type="ECO:0000259" key="7">
    <source>
        <dbReference type="PROSITE" id="PS50112"/>
    </source>
</evidence>
<dbReference type="SMART" id="SM00086">
    <property type="entry name" value="PAC"/>
    <property type="match status" value="3"/>
</dbReference>
<evidence type="ECO:0000256" key="1">
    <source>
        <dbReference type="ARBA" id="ARBA00000085"/>
    </source>
</evidence>
<name>A0A1I2Y6E1_9SPHI</name>
<evidence type="ECO:0000256" key="2">
    <source>
        <dbReference type="ARBA" id="ARBA00012438"/>
    </source>
</evidence>
<feature type="domain" description="PAC" evidence="8">
    <location>
        <begin position="100"/>
        <end position="153"/>
    </location>
</feature>
<dbReference type="OrthoDB" id="1522284at2"/>
<feature type="domain" description="PAS" evidence="7">
    <location>
        <begin position="154"/>
        <end position="232"/>
    </location>
</feature>
<dbReference type="AlphaFoldDB" id="A0A1I2Y6E1"/>
<gene>
    <name evidence="9" type="ORF">SAMN04489864_106187</name>
</gene>
<dbReference type="EC" id="2.7.13.3" evidence="2"/>
<dbReference type="InterPro" id="IPR005467">
    <property type="entry name" value="His_kinase_dom"/>
</dbReference>
<keyword evidence="5" id="KW-0418">Kinase</keyword>
<evidence type="ECO:0000313" key="9">
    <source>
        <dbReference type="EMBL" id="SFH19911.1"/>
    </source>
</evidence>
<dbReference type="PANTHER" id="PTHR43304:SF1">
    <property type="entry name" value="PAC DOMAIN-CONTAINING PROTEIN"/>
    <property type="match status" value="1"/>
</dbReference>
<feature type="domain" description="PAC" evidence="8">
    <location>
        <begin position="229"/>
        <end position="281"/>
    </location>
</feature>
<dbReference type="InterPro" id="IPR003594">
    <property type="entry name" value="HATPase_dom"/>
</dbReference>
<dbReference type="InterPro" id="IPR036097">
    <property type="entry name" value="HisK_dim/P_sf"/>
</dbReference>
<dbReference type="CDD" id="cd00082">
    <property type="entry name" value="HisKA"/>
    <property type="match status" value="1"/>
</dbReference>
<dbReference type="SMART" id="SM00091">
    <property type="entry name" value="PAS"/>
    <property type="match status" value="3"/>
</dbReference>
<feature type="domain" description="Histidine kinase" evidence="6">
    <location>
        <begin position="425"/>
        <end position="638"/>
    </location>
</feature>
<evidence type="ECO:0000259" key="8">
    <source>
        <dbReference type="PROSITE" id="PS50113"/>
    </source>
</evidence>
<evidence type="ECO:0000256" key="3">
    <source>
        <dbReference type="ARBA" id="ARBA00022553"/>
    </source>
</evidence>
<dbReference type="InterPro" id="IPR013655">
    <property type="entry name" value="PAS_fold_3"/>
</dbReference>
<dbReference type="GO" id="GO:0000155">
    <property type="term" value="F:phosphorelay sensor kinase activity"/>
    <property type="evidence" value="ECO:0007669"/>
    <property type="project" value="InterPro"/>
</dbReference>
<dbReference type="PROSITE" id="PS50112">
    <property type="entry name" value="PAS"/>
    <property type="match status" value="3"/>
</dbReference>
<dbReference type="Gene3D" id="1.10.287.130">
    <property type="match status" value="1"/>
</dbReference>
<dbReference type="Gene3D" id="3.30.565.10">
    <property type="entry name" value="Histidine kinase-like ATPase, C-terminal domain"/>
    <property type="match status" value="1"/>
</dbReference>
<dbReference type="PROSITE" id="PS50113">
    <property type="entry name" value="PAC"/>
    <property type="match status" value="2"/>
</dbReference>
<dbReference type="Gene3D" id="2.10.70.100">
    <property type="match status" value="1"/>
</dbReference>
<dbReference type="InterPro" id="IPR036890">
    <property type="entry name" value="HATPase_C_sf"/>
</dbReference>
<dbReference type="EMBL" id="FOPP01000006">
    <property type="protein sequence ID" value="SFH19911.1"/>
    <property type="molecule type" value="Genomic_DNA"/>
</dbReference>
<dbReference type="Gene3D" id="3.30.450.20">
    <property type="entry name" value="PAS domain"/>
    <property type="match status" value="3"/>
</dbReference>
<dbReference type="InterPro" id="IPR000014">
    <property type="entry name" value="PAS"/>
</dbReference>
<dbReference type="SMART" id="SM00387">
    <property type="entry name" value="HATPase_c"/>
    <property type="match status" value="1"/>
</dbReference>
<dbReference type="InterPro" id="IPR035965">
    <property type="entry name" value="PAS-like_dom_sf"/>
</dbReference>
<dbReference type="STRING" id="414048.SAMN04489864_106187"/>
<dbReference type="Pfam" id="PF02518">
    <property type="entry name" value="HATPase_c"/>
    <property type="match status" value="1"/>
</dbReference>
<dbReference type="PRINTS" id="PR00344">
    <property type="entry name" value="BCTRLSENSOR"/>
</dbReference>
<dbReference type="Pfam" id="PF08447">
    <property type="entry name" value="PAS_3"/>
    <property type="match status" value="3"/>
</dbReference>
<evidence type="ECO:0000313" key="10">
    <source>
        <dbReference type="Proteomes" id="UP000199666"/>
    </source>
</evidence>
<dbReference type="Proteomes" id="UP000199666">
    <property type="component" value="Unassembled WGS sequence"/>
</dbReference>
<dbReference type="PANTHER" id="PTHR43304">
    <property type="entry name" value="PHYTOCHROME-LIKE PROTEIN CPH1"/>
    <property type="match status" value="1"/>
</dbReference>
<dbReference type="SUPFAM" id="SSF55874">
    <property type="entry name" value="ATPase domain of HSP90 chaperone/DNA topoisomerase II/histidine kinase"/>
    <property type="match status" value="1"/>
</dbReference>
<dbReference type="SUPFAM" id="SSF47384">
    <property type="entry name" value="Homodimeric domain of signal transducing histidine kinase"/>
    <property type="match status" value="1"/>
</dbReference>
<evidence type="ECO:0000256" key="4">
    <source>
        <dbReference type="ARBA" id="ARBA00022679"/>
    </source>
</evidence>
<sequence>MQSTSHSGSSGGQGYENVPNYRYHLALSQKMAKIGSWELDLSVDDPDAPQYWSEETFRILGYEPGEIVPSFTAFINSVHPDDREVVMAAAQISIKEGREYDLEQRHILPNGHIIVTRSIAEVVRDINTGLPLKLCGAMKDITENKEASEALDRVNREMAIFFEKIDEVLYSVNMQEYRLLQMSPACEKVYGYTADEFYQDNYLWMDVILEEDKHIIHQSDPIMRRGEVVTNEYRIRHKDGSIRWLGGTLTPTLDQDGNLLRIDGVCSDITARKDAELALITSEQKFRTLIENSSDGIAVTSLDRNLLFASNSMLRITGYSPEELHYVDMPFLFHSDDQSALIAVREKILEKPGNIARFVARFRRKEGDWIWLEGVSQNLLHEPAVNGLITNFRDVSERITYEEALSSANKHLKKTNTELDRFVYSVSHDLRAPLASILGVIEFTEAETDQSDVVKNLSMIKDSVKKLDGFILDILDYSRNARSDIKSEIIDFNQMLTDSASNLKFMSGENGKVAIKFNVIENSSFHSDWSRLYIILSNLISNAIRYYNPDVETPYVSVTIEICASEAIIVVKDNGIGIDEKFHERIFDMFYRVSKKSVGSGLGLYIVKEAVYKLGGTIHLASIPGNGTEFKLRIPNLLK</sequence>
<dbReference type="RefSeq" id="WP_090994284.1">
    <property type="nucleotide sequence ID" value="NZ_FOPP01000006.1"/>
</dbReference>
<reference evidence="9 10" key="1">
    <citation type="submission" date="2016-10" db="EMBL/GenBank/DDBJ databases">
        <authorList>
            <person name="de Groot N.N."/>
        </authorList>
    </citation>
    <scope>NUCLEOTIDE SEQUENCE [LARGE SCALE GENOMIC DNA]</scope>
    <source>
        <strain evidence="9 10">DSM 18684</strain>
    </source>
</reference>
<feature type="domain" description="PAS" evidence="7">
    <location>
        <begin position="282"/>
        <end position="352"/>
    </location>
</feature>
<dbReference type="InterPro" id="IPR004358">
    <property type="entry name" value="Sig_transdc_His_kin-like_C"/>
</dbReference>
<keyword evidence="4" id="KW-0808">Transferase</keyword>
<dbReference type="PROSITE" id="PS50109">
    <property type="entry name" value="HIS_KIN"/>
    <property type="match status" value="1"/>
</dbReference>
<dbReference type="SMART" id="SM00388">
    <property type="entry name" value="HisKA"/>
    <property type="match status" value="1"/>
</dbReference>
<dbReference type="CDD" id="cd00075">
    <property type="entry name" value="HATPase"/>
    <property type="match status" value="1"/>
</dbReference>
<dbReference type="CDD" id="cd00130">
    <property type="entry name" value="PAS"/>
    <property type="match status" value="3"/>
</dbReference>
<dbReference type="NCBIfam" id="TIGR00229">
    <property type="entry name" value="sensory_box"/>
    <property type="match status" value="3"/>
</dbReference>
<feature type="domain" description="PAS" evidence="7">
    <location>
        <begin position="51"/>
        <end position="97"/>
    </location>
</feature>
<protein>
    <recommendedName>
        <fullName evidence="2">histidine kinase</fullName>
        <ecNumber evidence="2">2.7.13.3</ecNumber>
    </recommendedName>
</protein>
<keyword evidence="10" id="KW-1185">Reference proteome</keyword>
<dbReference type="Pfam" id="PF00512">
    <property type="entry name" value="HisKA"/>
    <property type="match status" value="1"/>
</dbReference>
<evidence type="ECO:0000256" key="5">
    <source>
        <dbReference type="ARBA" id="ARBA00022777"/>
    </source>
</evidence>
<evidence type="ECO:0000259" key="6">
    <source>
        <dbReference type="PROSITE" id="PS50109"/>
    </source>
</evidence>
<keyword evidence="3" id="KW-0597">Phosphoprotein</keyword>